<dbReference type="WBParaSite" id="PgR022X_g071_t01">
    <property type="protein sequence ID" value="PgR022X_g071_t01"/>
    <property type="gene ID" value="PgR022X_g071"/>
</dbReference>
<organism evidence="1 2">
    <name type="scientific">Parascaris univalens</name>
    <name type="common">Nematode worm</name>
    <dbReference type="NCBI Taxonomy" id="6257"/>
    <lineage>
        <taxon>Eukaryota</taxon>
        <taxon>Metazoa</taxon>
        <taxon>Ecdysozoa</taxon>
        <taxon>Nematoda</taxon>
        <taxon>Chromadorea</taxon>
        <taxon>Rhabditida</taxon>
        <taxon>Spirurina</taxon>
        <taxon>Ascaridomorpha</taxon>
        <taxon>Ascaridoidea</taxon>
        <taxon>Ascarididae</taxon>
        <taxon>Parascaris</taxon>
    </lineage>
</organism>
<dbReference type="Proteomes" id="UP000887569">
    <property type="component" value="Unplaced"/>
</dbReference>
<proteinExistence type="predicted"/>
<sequence>MRYFLNKAFFGCIGADAQEKSDFYRKVSFVIFYLCLEYSSIKYMTRSKTSFARSKGTVAEFAFDFLFCRQMRRYYDTFADKHY</sequence>
<name>A0A915B0T3_PARUN</name>
<evidence type="ECO:0000313" key="1">
    <source>
        <dbReference type="Proteomes" id="UP000887569"/>
    </source>
</evidence>
<evidence type="ECO:0000313" key="2">
    <source>
        <dbReference type="WBParaSite" id="PgR022X_g071_t01"/>
    </source>
</evidence>
<keyword evidence="1" id="KW-1185">Reference proteome</keyword>
<reference evidence="2" key="1">
    <citation type="submission" date="2022-11" db="UniProtKB">
        <authorList>
            <consortium name="WormBaseParasite"/>
        </authorList>
    </citation>
    <scope>IDENTIFICATION</scope>
</reference>
<accession>A0A915B0T3</accession>
<protein>
    <submittedName>
        <fullName evidence="2">Uncharacterized protein</fullName>
    </submittedName>
</protein>
<dbReference type="AlphaFoldDB" id="A0A915B0T3"/>